<feature type="transmembrane region" description="Helical" evidence="2">
    <location>
        <begin position="52"/>
        <end position="74"/>
    </location>
</feature>
<feature type="compositionally biased region" description="Low complexity" evidence="1">
    <location>
        <begin position="22"/>
        <end position="37"/>
    </location>
</feature>
<protein>
    <submittedName>
        <fullName evidence="3">Uncharacterized protein</fullName>
    </submittedName>
</protein>
<name>A0A4Z1E5F1_9MICO</name>
<feature type="transmembrane region" description="Helical" evidence="2">
    <location>
        <begin position="129"/>
        <end position="148"/>
    </location>
</feature>
<dbReference type="AlphaFoldDB" id="A0A4Z1E5F1"/>
<evidence type="ECO:0000256" key="2">
    <source>
        <dbReference type="SAM" id="Phobius"/>
    </source>
</evidence>
<feature type="region of interest" description="Disordered" evidence="1">
    <location>
        <begin position="11"/>
        <end position="43"/>
    </location>
</feature>
<evidence type="ECO:0000313" key="3">
    <source>
        <dbReference type="EMBL" id="TGO06098.1"/>
    </source>
</evidence>
<feature type="transmembrane region" description="Helical" evidence="2">
    <location>
        <begin position="168"/>
        <end position="187"/>
    </location>
</feature>
<dbReference type="EMBL" id="RHPJ01000001">
    <property type="protein sequence ID" value="TGO06098.1"/>
    <property type="molecule type" value="Genomic_DNA"/>
</dbReference>
<evidence type="ECO:0000256" key="1">
    <source>
        <dbReference type="SAM" id="MobiDB-lite"/>
    </source>
</evidence>
<keyword evidence="4" id="KW-1185">Reference proteome</keyword>
<comment type="caution">
    <text evidence="3">The sequence shown here is derived from an EMBL/GenBank/DDBJ whole genome shotgun (WGS) entry which is preliminary data.</text>
</comment>
<feature type="transmembrane region" description="Helical" evidence="2">
    <location>
        <begin position="243"/>
        <end position="260"/>
    </location>
</feature>
<feature type="transmembrane region" description="Helical" evidence="2">
    <location>
        <begin position="101"/>
        <end position="122"/>
    </location>
</feature>
<organism evidence="3 4">
    <name type="scientific">Serinibacter arcticus</name>
    <dbReference type="NCBI Taxonomy" id="1655435"/>
    <lineage>
        <taxon>Bacteria</taxon>
        <taxon>Bacillati</taxon>
        <taxon>Actinomycetota</taxon>
        <taxon>Actinomycetes</taxon>
        <taxon>Micrococcales</taxon>
        <taxon>Beutenbergiaceae</taxon>
        <taxon>Serinibacter</taxon>
    </lineage>
</organism>
<keyword evidence="2" id="KW-0812">Transmembrane</keyword>
<keyword evidence="2" id="KW-0472">Membrane</keyword>
<sequence>MHRHYRVGVTDGIDAPTNHQHPGAAAGAADAADTSDPADTDRGYRSLPLRRMAAVTAGIGLLITLIALATLTLLQNAPAQYFDDIHTVFWHFDVGREHNVATWYSAGLWLLLAVASIAIALARPQRPRSWWFIAVVATLASADEYLELHERLDGPAQSLATALPFDLWFTWVLVGLPIAVVVAAVLLRAVLSLPAASRLGIVVAGTLFVLGAVGVETVNGSILERNDGIVTNAYLYGTMVEEVLEMAAVGLALASVLALVQHRRSDGTLRLDPRVAAR</sequence>
<reference evidence="3 4" key="1">
    <citation type="submission" date="2018-11" db="EMBL/GenBank/DDBJ databases">
        <title>Complete genome sequencing of the Actinobacteria Serinibacter sp. K3-2.</title>
        <authorList>
            <person name="Rakitin A.L."/>
            <person name="Beletsky A.V."/>
            <person name="Mardanov A.V."/>
            <person name="Ravin N.V."/>
            <person name="Gromova A.S."/>
            <person name="Filippova S.N."/>
            <person name="Gal'Chenko V.F."/>
        </authorList>
    </citation>
    <scope>NUCLEOTIDE SEQUENCE [LARGE SCALE GENOMIC DNA]</scope>
    <source>
        <strain evidence="3 4">K3-2</strain>
    </source>
</reference>
<gene>
    <name evidence="3" type="ORF">SERN_0290</name>
</gene>
<proteinExistence type="predicted"/>
<keyword evidence="2" id="KW-1133">Transmembrane helix</keyword>
<accession>A0A4Z1E5F1</accession>
<dbReference type="Proteomes" id="UP000297318">
    <property type="component" value="Unassembled WGS sequence"/>
</dbReference>
<evidence type="ECO:0000313" key="4">
    <source>
        <dbReference type="Proteomes" id="UP000297318"/>
    </source>
</evidence>
<feature type="transmembrane region" description="Helical" evidence="2">
    <location>
        <begin position="199"/>
        <end position="223"/>
    </location>
</feature>